<dbReference type="EMBL" id="AKHW03000178">
    <property type="protein sequence ID" value="KYO48865.1"/>
    <property type="molecule type" value="Genomic_DNA"/>
</dbReference>
<proteinExistence type="inferred from homology"/>
<comment type="subcellular location">
    <subcellularLocation>
        <location evidence="1">Mitochondrion</location>
    </subcellularLocation>
</comment>
<evidence type="ECO:0000256" key="1">
    <source>
        <dbReference type="ARBA" id="ARBA00004173"/>
    </source>
</evidence>
<dbReference type="GeneID" id="102571494"/>
<dbReference type="PANTHER" id="PTHR15680:SF9">
    <property type="entry name" value="LARGE RIBOSOMAL SUBUNIT PROTEIN BL19M"/>
    <property type="match status" value="1"/>
</dbReference>
<dbReference type="CTD" id="9801"/>
<keyword evidence="4 9" id="KW-0689">Ribosomal protein</keyword>
<dbReference type="AlphaFoldDB" id="A0A151PJ99"/>
<dbReference type="PANTHER" id="PTHR15680">
    <property type="entry name" value="RIBOSOMAL PROTEIN L19"/>
    <property type="match status" value="1"/>
</dbReference>
<dbReference type="OrthoDB" id="432645at2759"/>
<protein>
    <recommendedName>
        <fullName evidence="7">Large ribosomal subunit protein bL19m</fullName>
    </recommendedName>
    <alternativeName>
        <fullName evidence="8">39S ribosomal protein L19, mitochondrial</fullName>
    </alternativeName>
</protein>
<evidence type="ECO:0000313" key="10">
    <source>
        <dbReference type="Proteomes" id="UP000050525"/>
    </source>
</evidence>
<dbReference type="Proteomes" id="UP000050525">
    <property type="component" value="Unassembled WGS sequence"/>
</dbReference>
<keyword evidence="10" id="KW-1185">Reference proteome</keyword>
<dbReference type="KEGG" id="amj:102571494"/>
<evidence type="ECO:0000256" key="2">
    <source>
        <dbReference type="ARBA" id="ARBA00005781"/>
    </source>
</evidence>
<dbReference type="STRING" id="8496.A0A151PJ99"/>
<dbReference type="InterPro" id="IPR001857">
    <property type="entry name" value="Ribosomal_bL19"/>
</dbReference>
<gene>
    <name evidence="9" type="primary">MRPL19</name>
    <name evidence="9" type="ORF">Y1Q_0020218</name>
</gene>
<keyword evidence="6" id="KW-0687">Ribonucleoprotein</keyword>
<dbReference type="RefSeq" id="XP_006267255.2">
    <property type="nucleotide sequence ID" value="XM_006267193.4"/>
</dbReference>
<keyword evidence="3" id="KW-0809">Transit peptide</keyword>
<dbReference type="Gene3D" id="2.30.30.790">
    <property type="match status" value="1"/>
</dbReference>
<dbReference type="PRINTS" id="PR00061">
    <property type="entry name" value="RIBOSOMALL19"/>
</dbReference>
<dbReference type="SUPFAM" id="SSF50104">
    <property type="entry name" value="Translation proteins SH3-like domain"/>
    <property type="match status" value="1"/>
</dbReference>
<dbReference type="GO" id="GO:0006412">
    <property type="term" value="P:translation"/>
    <property type="evidence" value="ECO:0007669"/>
    <property type="project" value="InterPro"/>
</dbReference>
<dbReference type="eggNOG" id="KOG1698">
    <property type="taxonomic scope" value="Eukaryota"/>
</dbReference>
<dbReference type="InterPro" id="IPR038657">
    <property type="entry name" value="Ribosomal_bL19_sf"/>
</dbReference>
<organism evidence="9 10">
    <name type="scientific">Alligator mississippiensis</name>
    <name type="common">American alligator</name>
    <dbReference type="NCBI Taxonomy" id="8496"/>
    <lineage>
        <taxon>Eukaryota</taxon>
        <taxon>Metazoa</taxon>
        <taxon>Chordata</taxon>
        <taxon>Craniata</taxon>
        <taxon>Vertebrata</taxon>
        <taxon>Euteleostomi</taxon>
        <taxon>Archelosauria</taxon>
        <taxon>Archosauria</taxon>
        <taxon>Crocodylia</taxon>
        <taxon>Alligatoridae</taxon>
        <taxon>Alligatorinae</taxon>
        <taxon>Alligator</taxon>
    </lineage>
</organism>
<dbReference type="InterPro" id="IPR008991">
    <property type="entry name" value="Translation_prot_SH3-like_sf"/>
</dbReference>
<dbReference type="GO" id="GO:0003735">
    <property type="term" value="F:structural constituent of ribosome"/>
    <property type="evidence" value="ECO:0007669"/>
    <property type="project" value="InterPro"/>
</dbReference>
<evidence type="ECO:0000256" key="8">
    <source>
        <dbReference type="ARBA" id="ARBA00035359"/>
    </source>
</evidence>
<reference evidence="9 10" key="1">
    <citation type="journal article" date="2012" name="Genome Biol.">
        <title>Sequencing three crocodilian genomes to illuminate the evolution of archosaurs and amniotes.</title>
        <authorList>
            <person name="St John J.A."/>
            <person name="Braun E.L."/>
            <person name="Isberg S.R."/>
            <person name="Miles L.G."/>
            <person name="Chong A.Y."/>
            <person name="Gongora J."/>
            <person name="Dalzell P."/>
            <person name="Moran C."/>
            <person name="Bed'hom B."/>
            <person name="Abzhanov A."/>
            <person name="Burgess S.C."/>
            <person name="Cooksey A.M."/>
            <person name="Castoe T.A."/>
            <person name="Crawford N.G."/>
            <person name="Densmore L.D."/>
            <person name="Drew J.C."/>
            <person name="Edwards S.V."/>
            <person name="Faircloth B.C."/>
            <person name="Fujita M.K."/>
            <person name="Greenwold M.J."/>
            <person name="Hoffmann F.G."/>
            <person name="Howard J.M."/>
            <person name="Iguchi T."/>
            <person name="Janes D.E."/>
            <person name="Khan S.Y."/>
            <person name="Kohno S."/>
            <person name="de Koning A.J."/>
            <person name="Lance S.L."/>
            <person name="McCarthy F.M."/>
            <person name="McCormack J.E."/>
            <person name="Merchant M.E."/>
            <person name="Peterson D.G."/>
            <person name="Pollock D.D."/>
            <person name="Pourmand N."/>
            <person name="Raney B.J."/>
            <person name="Roessler K.A."/>
            <person name="Sanford J.R."/>
            <person name="Sawyer R.H."/>
            <person name="Schmidt C.J."/>
            <person name="Triplett E.W."/>
            <person name="Tuberville T.D."/>
            <person name="Venegas-Anaya M."/>
            <person name="Howard J.T."/>
            <person name="Jarvis E.D."/>
            <person name="Guillette L.J.Jr."/>
            <person name="Glenn T.C."/>
            <person name="Green R.E."/>
            <person name="Ray D.A."/>
        </authorList>
    </citation>
    <scope>NUCLEOTIDE SEQUENCE [LARGE SCALE GENOMIC DNA]</scope>
    <source>
        <strain evidence="9">KSC_2009_1</strain>
    </source>
</reference>
<evidence type="ECO:0000256" key="6">
    <source>
        <dbReference type="ARBA" id="ARBA00023274"/>
    </source>
</evidence>
<keyword evidence="5" id="KW-0496">Mitochondrion</keyword>
<evidence type="ECO:0000256" key="7">
    <source>
        <dbReference type="ARBA" id="ARBA00035288"/>
    </source>
</evidence>
<dbReference type="GO" id="GO:0005762">
    <property type="term" value="C:mitochondrial large ribosomal subunit"/>
    <property type="evidence" value="ECO:0007669"/>
    <property type="project" value="TreeGrafter"/>
</dbReference>
<comment type="similarity">
    <text evidence="2">Belongs to the bacterial ribosomal protein bL19 family.</text>
</comment>
<sequence length="269" mass="31008">MAAVGGRLLARSSAAGCRGFCTCGSTNTDPPATFQPPAKPSFVDKAKLELQRRFLSPEFIPPRQRTSPFKFYIERLDMIQRRKVINIPEFYVGSILSVTTADPYAHGKTSRFVGICIQRGGSGLGGTFVLRNVIDGQGIEICYELYNPRIQEIQVLKLEKRLDDNLMYLRDALPQYSTFDVNMKPVHLLAYEDVPVNTQKVVMKPKPWSKRWERPKFNIQGIKFDLSEEEMKEAKKWNKPWVPFDMLREYDTSKLEKEIWEEVHEGLKK</sequence>
<evidence type="ECO:0000256" key="3">
    <source>
        <dbReference type="ARBA" id="ARBA00022946"/>
    </source>
</evidence>
<evidence type="ECO:0000313" key="9">
    <source>
        <dbReference type="EMBL" id="KYO48865.1"/>
    </source>
</evidence>
<evidence type="ECO:0000256" key="4">
    <source>
        <dbReference type="ARBA" id="ARBA00022980"/>
    </source>
</evidence>
<evidence type="ECO:0000256" key="5">
    <source>
        <dbReference type="ARBA" id="ARBA00023128"/>
    </source>
</evidence>
<accession>A0A151PJ99</accession>
<dbReference type="FunFam" id="2.30.30.790:FF:000002">
    <property type="entry name" value="39S ribosomal protein L19, mitochondrial"/>
    <property type="match status" value="1"/>
</dbReference>
<comment type="caution">
    <text evidence="9">The sequence shown here is derived from an EMBL/GenBank/DDBJ whole genome shotgun (WGS) entry which is preliminary data.</text>
</comment>
<dbReference type="Pfam" id="PF01245">
    <property type="entry name" value="Ribosomal_L19"/>
    <property type="match status" value="1"/>
</dbReference>
<name>A0A151PJ99_ALLMI</name>